<accession>A0AAD8E890</accession>
<dbReference type="EMBL" id="JASPKZ010008104">
    <property type="protein sequence ID" value="KAJ9580900.1"/>
    <property type="molecule type" value="Genomic_DNA"/>
</dbReference>
<name>A0AAD8E890_DIPPU</name>
<dbReference type="Proteomes" id="UP001233999">
    <property type="component" value="Unassembled WGS sequence"/>
</dbReference>
<gene>
    <name evidence="2" type="ORF">L9F63_023924</name>
</gene>
<sequence length="90" mass="10117">VCRNNRTQADDAARNLATVQGNRIGRISKKNVASVVTNKSEKQNHPDDKTCTYNSSGSKIIQNIGRKTQKNVSSVFTNKQKNFHPEDKTW</sequence>
<proteinExistence type="predicted"/>
<protein>
    <submittedName>
        <fullName evidence="2">Uncharacterized protein</fullName>
    </submittedName>
</protein>
<feature type="non-terminal residue" evidence="2">
    <location>
        <position position="90"/>
    </location>
</feature>
<keyword evidence="3" id="KW-1185">Reference proteome</keyword>
<organism evidence="2 3">
    <name type="scientific">Diploptera punctata</name>
    <name type="common">Pacific beetle cockroach</name>
    <dbReference type="NCBI Taxonomy" id="6984"/>
    <lineage>
        <taxon>Eukaryota</taxon>
        <taxon>Metazoa</taxon>
        <taxon>Ecdysozoa</taxon>
        <taxon>Arthropoda</taxon>
        <taxon>Hexapoda</taxon>
        <taxon>Insecta</taxon>
        <taxon>Pterygota</taxon>
        <taxon>Neoptera</taxon>
        <taxon>Polyneoptera</taxon>
        <taxon>Dictyoptera</taxon>
        <taxon>Blattodea</taxon>
        <taxon>Blaberoidea</taxon>
        <taxon>Blaberidae</taxon>
        <taxon>Diplopterinae</taxon>
        <taxon>Diploptera</taxon>
    </lineage>
</organism>
<dbReference type="AlphaFoldDB" id="A0AAD8E890"/>
<reference evidence="2" key="1">
    <citation type="journal article" date="2023" name="IScience">
        <title>Live-bearing cockroach genome reveals convergent evolutionary mechanisms linked to viviparity in insects and beyond.</title>
        <authorList>
            <person name="Fouks B."/>
            <person name="Harrison M.C."/>
            <person name="Mikhailova A.A."/>
            <person name="Marchal E."/>
            <person name="English S."/>
            <person name="Carruthers M."/>
            <person name="Jennings E.C."/>
            <person name="Chiamaka E.L."/>
            <person name="Frigard R.A."/>
            <person name="Pippel M."/>
            <person name="Attardo G.M."/>
            <person name="Benoit J.B."/>
            <person name="Bornberg-Bauer E."/>
            <person name="Tobe S.S."/>
        </authorList>
    </citation>
    <scope>NUCLEOTIDE SEQUENCE</scope>
    <source>
        <strain evidence="2">Stay&amp;Tobe</strain>
    </source>
</reference>
<evidence type="ECO:0000313" key="3">
    <source>
        <dbReference type="Proteomes" id="UP001233999"/>
    </source>
</evidence>
<feature type="compositionally biased region" description="Basic and acidic residues" evidence="1">
    <location>
        <begin position="39"/>
        <end position="50"/>
    </location>
</feature>
<feature type="region of interest" description="Disordered" evidence="1">
    <location>
        <begin position="33"/>
        <end position="56"/>
    </location>
</feature>
<comment type="caution">
    <text evidence="2">The sequence shown here is derived from an EMBL/GenBank/DDBJ whole genome shotgun (WGS) entry which is preliminary data.</text>
</comment>
<evidence type="ECO:0000313" key="2">
    <source>
        <dbReference type="EMBL" id="KAJ9580900.1"/>
    </source>
</evidence>
<evidence type="ECO:0000256" key="1">
    <source>
        <dbReference type="SAM" id="MobiDB-lite"/>
    </source>
</evidence>
<reference evidence="2" key="2">
    <citation type="submission" date="2023-05" db="EMBL/GenBank/DDBJ databases">
        <authorList>
            <person name="Fouks B."/>
        </authorList>
    </citation>
    <scope>NUCLEOTIDE SEQUENCE</scope>
    <source>
        <strain evidence="2">Stay&amp;Tobe</strain>
        <tissue evidence="2">Testes</tissue>
    </source>
</reference>